<name>A0AAV9XZJ7_9CRYT</name>
<organism evidence="1 2">
    <name type="scientific">Cryptosporidium xiaoi</name>
    <dbReference type="NCBI Taxonomy" id="659607"/>
    <lineage>
        <taxon>Eukaryota</taxon>
        <taxon>Sar</taxon>
        <taxon>Alveolata</taxon>
        <taxon>Apicomplexa</taxon>
        <taxon>Conoidasida</taxon>
        <taxon>Coccidia</taxon>
        <taxon>Eucoccidiorida</taxon>
        <taxon>Eimeriorina</taxon>
        <taxon>Cryptosporidiidae</taxon>
        <taxon>Cryptosporidium</taxon>
    </lineage>
</organism>
<dbReference type="Proteomes" id="UP001311799">
    <property type="component" value="Unassembled WGS sequence"/>
</dbReference>
<sequence length="646" mass="75279">MNNSPNRKKRPILNHLMDNNLFSNEVLTEKKAKLSGENKYECYSMHNYSPGSELQNIECKICSQLANPSFTNSLNIDKFSFKTYIQRDKSYQHHQNEVMCFEIEENRKHYASCVNKNKGIRNLALNEHNFNFTPRNSVLTYKNIGNIKFPNNIEFYQKRLIPYFYQAEVMRLQNEMIMLISNYIIEERNKLSIETLRRSLILPKIYPRFHIYDQIQNSQINSQLTVVEQTRKPFLSCNANSNNFIIIPSCTRCLLPGFHSNTAWLLPPSFFGRGGRLKRKTGFLKGLPIGLFSECFSIKHILTVESTNLFVTNARREEYEYIKKGIITLKEEGFEESIYYMDDNLITDKISSTLKDVAIHDKKTSEGKYSSKFEYISTQNASFCGFVTIDSTCVESISSTSPNHKSIIDNNVNGNSLNYDLKLNNQPNVVAITYIDEKNYPNKISDCDILFKKKSNSNSLKDSNIEKFEEKKVLLLIPRLKCVIRQSKFSDLIFTLNKPCYLLLWNYNVRNCKNTTKDINWINIQCRFVPLKYFGNAFEKSVPINIKPHQELILDQLNRIRNIEEARIFAWILAGCMQFTINELLLDSFTRSLFFNNKILDIQNIPTFNESISKGPFLDFPESPLDQNGEIRWEILNEILENDLLI</sequence>
<proteinExistence type="predicted"/>
<accession>A0AAV9XZJ7</accession>
<protein>
    <submittedName>
        <fullName evidence="1">Uncharacterized protein</fullName>
    </submittedName>
</protein>
<dbReference type="AlphaFoldDB" id="A0AAV9XZJ7"/>
<evidence type="ECO:0000313" key="1">
    <source>
        <dbReference type="EMBL" id="KAK6589934.1"/>
    </source>
</evidence>
<keyword evidence="2" id="KW-1185">Reference proteome</keyword>
<reference evidence="1 2" key="1">
    <citation type="submission" date="2023-10" db="EMBL/GenBank/DDBJ databases">
        <title>Comparative genomics analysis reveals potential genetic determinants of host preference in Cryptosporidium xiaoi.</title>
        <authorList>
            <person name="Xiao L."/>
            <person name="Li J."/>
        </authorList>
    </citation>
    <scope>NUCLEOTIDE SEQUENCE [LARGE SCALE GENOMIC DNA]</scope>
    <source>
        <strain evidence="1 2">52996</strain>
    </source>
</reference>
<evidence type="ECO:0000313" key="2">
    <source>
        <dbReference type="Proteomes" id="UP001311799"/>
    </source>
</evidence>
<gene>
    <name evidence="1" type="ORF">RS030_193033</name>
</gene>
<dbReference type="EMBL" id="JAWDEY010000010">
    <property type="protein sequence ID" value="KAK6589934.1"/>
    <property type="molecule type" value="Genomic_DNA"/>
</dbReference>
<comment type="caution">
    <text evidence="1">The sequence shown here is derived from an EMBL/GenBank/DDBJ whole genome shotgun (WGS) entry which is preliminary data.</text>
</comment>